<dbReference type="SUPFAM" id="SSF63829">
    <property type="entry name" value="Calcium-dependent phosphotriesterase"/>
    <property type="match status" value="1"/>
</dbReference>
<comment type="subcellular location">
    <subcellularLocation>
        <location evidence="1">Secreted</location>
    </subcellularLocation>
</comment>
<comment type="similarity">
    <text evidence="2">Belongs to the major royal jelly protein family.</text>
</comment>
<dbReference type="InterPro" id="IPR011042">
    <property type="entry name" value="6-blade_b-propeller_TolB-like"/>
</dbReference>
<proteinExistence type="inferred from homology"/>
<evidence type="ECO:0000313" key="4">
    <source>
        <dbReference type="EMBL" id="EXU95013.1"/>
    </source>
</evidence>
<dbReference type="PANTHER" id="PTHR10009">
    <property type="entry name" value="PROTEIN YELLOW-RELATED"/>
    <property type="match status" value="1"/>
</dbReference>
<dbReference type="Pfam" id="PF03022">
    <property type="entry name" value="MRJP"/>
    <property type="match status" value="1"/>
</dbReference>
<evidence type="ECO:0000313" key="5">
    <source>
        <dbReference type="Proteomes" id="UP000030151"/>
    </source>
</evidence>
<dbReference type="PANTHER" id="PTHR10009:SF18">
    <property type="entry name" value="PROTEIN YELLOW-LIKE PROTEIN"/>
    <property type="match status" value="1"/>
</dbReference>
<dbReference type="InterPro" id="IPR017996">
    <property type="entry name" value="MRJP/yellow-related"/>
</dbReference>
<dbReference type="Gene3D" id="2.120.10.30">
    <property type="entry name" value="TolB, C-terminal domain"/>
    <property type="match status" value="1"/>
</dbReference>
<protein>
    <submittedName>
        <fullName evidence="4">Major royal jelly protein</fullName>
    </submittedName>
</protein>
<evidence type="ECO:0000256" key="3">
    <source>
        <dbReference type="ARBA" id="ARBA00022525"/>
    </source>
</evidence>
<evidence type="ECO:0000256" key="2">
    <source>
        <dbReference type="ARBA" id="ARBA00009127"/>
    </source>
</evidence>
<reference evidence="4 5" key="1">
    <citation type="submission" date="2014-02" db="EMBL/GenBank/DDBJ databases">
        <title>The genome sequence of the entomopathogenic fungus Metarhizium robertsii ARSEF 2575.</title>
        <authorList>
            <person name="Giuliano Garisto Donzelli B."/>
            <person name="Roe B.A."/>
            <person name="Macmil S.L."/>
            <person name="Krasnoff S.B."/>
            <person name="Gibson D.M."/>
        </authorList>
    </citation>
    <scope>NUCLEOTIDE SEQUENCE [LARGE SCALE GENOMIC DNA]</scope>
    <source>
        <strain evidence="4 5">ARSEF 2575</strain>
    </source>
</reference>
<organism evidence="4 5">
    <name type="scientific">Metarhizium robertsii</name>
    <dbReference type="NCBI Taxonomy" id="568076"/>
    <lineage>
        <taxon>Eukaryota</taxon>
        <taxon>Fungi</taxon>
        <taxon>Dikarya</taxon>
        <taxon>Ascomycota</taxon>
        <taxon>Pezizomycotina</taxon>
        <taxon>Sordariomycetes</taxon>
        <taxon>Hypocreomycetidae</taxon>
        <taxon>Hypocreales</taxon>
        <taxon>Clavicipitaceae</taxon>
        <taxon>Metarhizium</taxon>
    </lineage>
</organism>
<accession>A0A0A1UMF0</accession>
<evidence type="ECO:0000256" key="1">
    <source>
        <dbReference type="ARBA" id="ARBA00004613"/>
    </source>
</evidence>
<dbReference type="GO" id="GO:0005576">
    <property type="term" value="C:extracellular region"/>
    <property type="evidence" value="ECO:0007669"/>
    <property type="project" value="UniProtKB-SubCell"/>
</dbReference>
<sequence length="188" mass="20570">MKDERERREVRKSVVPINLCLNAATIEARNFVCQLMTVGSDGIALSADGKDLYFSVISGQELWSVPTAALRARDAHSELVVQASVSTKGQKGVGDGMETDSNGIIYTGHVEQEAIVSYPPGNATVQTFLRDPRISWVDTLSVGWDGSLYFTVNQVHLMPGFFPGAERRQHPYVLFKTQLPDGGKKVGT</sequence>
<dbReference type="Proteomes" id="UP000030151">
    <property type="component" value="Unassembled WGS sequence"/>
</dbReference>
<dbReference type="EMBL" id="JELW01000113">
    <property type="protein sequence ID" value="EXU95013.1"/>
    <property type="molecule type" value="Genomic_DNA"/>
</dbReference>
<dbReference type="AlphaFoldDB" id="A0A0A1UMF0"/>
<comment type="caution">
    <text evidence="4">The sequence shown here is derived from an EMBL/GenBank/DDBJ whole genome shotgun (WGS) entry which is preliminary data.</text>
</comment>
<dbReference type="HOGENOM" id="CLU_1454772_0_0_1"/>
<name>A0A0A1UMF0_9HYPO</name>
<gene>
    <name evidence="4" type="ORF">X797_011905</name>
</gene>
<keyword evidence="3" id="KW-0964">Secreted</keyword>